<protein>
    <recommendedName>
        <fullName evidence="2">Ribosomal protein eL8/eL30/eS12/Gadd45 domain-containing protein</fullName>
    </recommendedName>
</protein>
<reference evidence="3" key="1">
    <citation type="submission" date="2022-08" db="EMBL/GenBank/DDBJ databases">
        <title>Draft genome sequencing of Roseisolibacter agri AW1220.</title>
        <authorList>
            <person name="Tobiishi Y."/>
            <person name="Tonouchi A."/>
        </authorList>
    </citation>
    <scope>NUCLEOTIDE SEQUENCE</scope>
    <source>
        <strain evidence="3">AW1220</strain>
    </source>
</reference>
<evidence type="ECO:0000259" key="2">
    <source>
        <dbReference type="Pfam" id="PF01248"/>
    </source>
</evidence>
<feature type="domain" description="Ribosomal protein eL8/eL30/eS12/Gadd45" evidence="2">
    <location>
        <begin position="16"/>
        <end position="92"/>
    </location>
</feature>
<dbReference type="Proteomes" id="UP001161325">
    <property type="component" value="Unassembled WGS sequence"/>
</dbReference>
<accession>A0AA37QCY7</accession>
<dbReference type="Gene3D" id="3.30.1330.30">
    <property type="match status" value="1"/>
</dbReference>
<proteinExistence type="predicted"/>
<evidence type="ECO:0000313" key="4">
    <source>
        <dbReference type="Proteomes" id="UP001161325"/>
    </source>
</evidence>
<gene>
    <name evidence="3" type="ORF">rosag_31140</name>
</gene>
<evidence type="ECO:0000256" key="1">
    <source>
        <dbReference type="SAM" id="MobiDB-lite"/>
    </source>
</evidence>
<dbReference type="RefSeq" id="WP_284351051.1">
    <property type="nucleotide sequence ID" value="NZ_BRXS01000004.1"/>
</dbReference>
<organism evidence="3 4">
    <name type="scientific">Roseisolibacter agri</name>
    <dbReference type="NCBI Taxonomy" id="2014610"/>
    <lineage>
        <taxon>Bacteria</taxon>
        <taxon>Pseudomonadati</taxon>
        <taxon>Gemmatimonadota</taxon>
        <taxon>Gemmatimonadia</taxon>
        <taxon>Gemmatimonadales</taxon>
        <taxon>Gemmatimonadaceae</taxon>
        <taxon>Roseisolibacter</taxon>
    </lineage>
</organism>
<dbReference type="AlphaFoldDB" id="A0AA37QCY7"/>
<dbReference type="InterPro" id="IPR004038">
    <property type="entry name" value="Ribosomal_eL8/eL30/eS12/Gad45"/>
</dbReference>
<comment type="caution">
    <text evidence="3">The sequence shown here is derived from an EMBL/GenBank/DDBJ whole genome shotgun (WGS) entry which is preliminary data.</text>
</comment>
<feature type="compositionally biased region" description="Low complexity" evidence="1">
    <location>
        <begin position="108"/>
        <end position="122"/>
    </location>
</feature>
<name>A0AA37QCY7_9BACT</name>
<dbReference type="SUPFAM" id="SSF55315">
    <property type="entry name" value="L30e-like"/>
    <property type="match status" value="1"/>
</dbReference>
<feature type="region of interest" description="Disordered" evidence="1">
    <location>
        <begin position="101"/>
        <end position="122"/>
    </location>
</feature>
<dbReference type="InterPro" id="IPR029064">
    <property type="entry name" value="Ribosomal_eL30-like_sf"/>
</dbReference>
<dbReference type="EMBL" id="BRXS01000004">
    <property type="protein sequence ID" value="GLC26601.1"/>
    <property type="molecule type" value="Genomic_DNA"/>
</dbReference>
<evidence type="ECO:0000313" key="3">
    <source>
        <dbReference type="EMBL" id="GLC26601.1"/>
    </source>
</evidence>
<keyword evidence="4" id="KW-1185">Reference proteome</keyword>
<dbReference type="Pfam" id="PF01248">
    <property type="entry name" value="Ribosomal_L7Ae"/>
    <property type="match status" value="1"/>
</dbReference>
<sequence length="122" mass="12483">METPMQDRLLRLLGLGVRGRGAVVGVDRVREAALKGTLVLAVVAPDASPHSQEKVRPLLRARGIPVVEGPGAMELGHAVGREATAVVGVTDPNLARGIQRMLGPSLQGDGADGAPRGARSGG</sequence>